<comment type="subcellular location">
    <subcellularLocation>
        <location evidence="1">Membrane</location>
        <topology evidence="1">Multi-pass membrane protein</topology>
    </subcellularLocation>
</comment>
<comment type="caution">
    <text evidence="7">The sequence shown here is derived from an EMBL/GenBank/DDBJ whole genome shotgun (WGS) entry which is preliminary data.</text>
</comment>
<evidence type="ECO:0000256" key="3">
    <source>
        <dbReference type="ARBA" id="ARBA00022692"/>
    </source>
</evidence>
<evidence type="ECO:0000313" key="7">
    <source>
        <dbReference type="EMBL" id="RUM04458.1"/>
    </source>
</evidence>
<reference evidence="7 8" key="1">
    <citation type="journal article" date="2015" name="Int. J. Syst. Evol. Microbiol.">
        <title>Rhizobium anhuiense sp. nov., isolated from effective nodules of Vicia faba and Pisum sativum.</title>
        <authorList>
            <person name="Zhang Y.J."/>
            <person name="Zheng W.T."/>
            <person name="Everall I."/>
            <person name="Young J.P."/>
            <person name="Zhang X.X."/>
            <person name="Tian C.F."/>
            <person name="Sui X.H."/>
            <person name="Wang E.T."/>
            <person name="Chen W.X."/>
        </authorList>
    </citation>
    <scope>NUCLEOTIDE SEQUENCE [LARGE SCALE GENOMIC DNA]</scope>
    <source>
        <strain evidence="7 8">CCBAU 23252</strain>
    </source>
</reference>
<evidence type="ECO:0000256" key="2">
    <source>
        <dbReference type="ARBA" id="ARBA00007524"/>
    </source>
</evidence>
<accession>A0A432NY39</accession>
<feature type="transmembrane region" description="Helical" evidence="6">
    <location>
        <begin position="49"/>
        <end position="67"/>
    </location>
</feature>
<evidence type="ECO:0000256" key="4">
    <source>
        <dbReference type="ARBA" id="ARBA00022989"/>
    </source>
</evidence>
<proteinExistence type="inferred from homology"/>
<evidence type="ECO:0000256" key="5">
    <source>
        <dbReference type="ARBA" id="ARBA00023136"/>
    </source>
</evidence>
<keyword evidence="5 6" id="KW-0472">Membrane</keyword>
<protein>
    <submittedName>
        <fullName evidence="7">Tryptophan-rich sensory protein</fullName>
    </submittedName>
</protein>
<dbReference type="Gene3D" id="1.20.1260.100">
    <property type="entry name" value="TspO/MBR protein"/>
    <property type="match status" value="1"/>
</dbReference>
<dbReference type="CDD" id="cd15904">
    <property type="entry name" value="TSPO_MBR"/>
    <property type="match status" value="1"/>
</dbReference>
<organism evidence="7 8">
    <name type="scientific">Rhizobium anhuiense</name>
    <dbReference type="NCBI Taxonomy" id="1184720"/>
    <lineage>
        <taxon>Bacteria</taxon>
        <taxon>Pseudomonadati</taxon>
        <taxon>Pseudomonadota</taxon>
        <taxon>Alphaproteobacteria</taxon>
        <taxon>Hyphomicrobiales</taxon>
        <taxon>Rhizobiaceae</taxon>
        <taxon>Rhizobium/Agrobacterium group</taxon>
        <taxon>Rhizobium</taxon>
    </lineage>
</organism>
<keyword evidence="4 6" id="KW-1133">Transmembrane helix</keyword>
<dbReference type="Proteomes" id="UP000273611">
    <property type="component" value="Unassembled WGS sequence"/>
</dbReference>
<feature type="transmembrane region" description="Helical" evidence="6">
    <location>
        <begin position="79"/>
        <end position="98"/>
    </location>
</feature>
<evidence type="ECO:0000256" key="6">
    <source>
        <dbReference type="SAM" id="Phobius"/>
    </source>
</evidence>
<dbReference type="PANTHER" id="PTHR10057:SF0">
    <property type="entry name" value="TRANSLOCATOR PROTEIN"/>
    <property type="match status" value="1"/>
</dbReference>
<dbReference type="FunFam" id="1.20.1260.100:FF:000001">
    <property type="entry name" value="translocator protein 2"/>
    <property type="match status" value="1"/>
</dbReference>
<comment type="similarity">
    <text evidence="2">Belongs to the TspO/BZRP family.</text>
</comment>
<dbReference type="InterPro" id="IPR038330">
    <property type="entry name" value="TspO/MBR-related_sf"/>
</dbReference>
<dbReference type="PIRSF" id="PIRSF005859">
    <property type="entry name" value="PBR"/>
    <property type="match status" value="1"/>
</dbReference>
<feature type="transmembrane region" description="Helical" evidence="6">
    <location>
        <begin position="131"/>
        <end position="153"/>
    </location>
</feature>
<dbReference type="GO" id="GO:0016020">
    <property type="term" value="C:membrane"/>
    <property type="evidence" value="ECO:0007669"/>
    <property type="project" value="UniProtKB-SubCell"/>
</dbReference>
<feature type="transmembrane region" description="Helical" evidence="6">
    <location>
        <begin position="104"/>
        <end position="124"/>
    </location>
</feature>
<name>A0A432NY39_9HYPH</name>
<dbReference type="Pfam" id="PF03073">
    <property type="entry name" value="TspO_MBR"/>
    <property type="match status" value="1"/>
</dbReference>
<dbReference type="PANTHER" id="PTHR10057">
    <property type="entry name" value="PERIPHERAL-TYPE BENZODIAZEPINE RECEPTOR"/>
    <property type="match status" value="1"/>
</dbReference>
<dbReference type="GO" id="GO:0033013">
    <property type="term" value="P:tetrapyrrole metabolic process"/>
    <property type="evidence" value="ECO:0007669"/>
    <property type="project" value="UniProtKB-ARBA"/>
</dbReference>
<dbReference type="EMBL" id="RIBW01000001">
    <property type="protein sequence ID" value="RUM04458.1"/>
    <property type="molecule type" value="Genomic_DNA"/>
</dbReference>
<evidence type="ECO:0000256" key="1">
    <source>
        <dbReference type="ARBA" id="ARBA00004141"/>
    </source>
</evidence>
<evidence type="ECO:0000313" key="8">
    <source>
        <dbReference type="Proteomes" id="UP000273611"/>
    </source>
</evidence>
<keyword evidence="3 6" id="KW-0812">Transmembrane</keyword>
<gene>
    <name evidence="7" type="ORF">EEQ99_02660</name>
</gene>
<dbReference type="RefSeq" id="WP_028756936.1">
    <property type="nucleotide sequence ID" value="NZ_BMFI01000003.1"/>
</dbReference>
<dbReference type="AlphaFoldDB" id="A0A432NY39"/>
<sequence length="155" mass="17205">MTSNRTTSAMMLCLFLLVVIGVGLAIGLTIQPGAWYASLNKPFFNPPNWIFGPAWTVLYILIAFAGWRTWLTEGAKGRTMTVWGGQMVLNWLWTPLFFGAHAMSLGLAIILCLLIFIVGFIAIARDRVARLCFFPYALWVGFASVLNASLIWLNG</sequence>
<dbReference type="InterPro" id="IPR004307">
    <property type="entry name" value="TspO_MBR"/>
</dbReference>